<dbReference type="EMBL" id="BMVW01000014">
    <property type="protein sequence ID" value="GGZ30407.1"/>
    <property type="molecule type" value="Genomic_DNA"/>
</dbReference>
<feature type="transmembrane region" description="Helical" evidence="1">
    <location>
        <begin position="113"/>
        <end position="133"/>
    </location>
</feature>
<sequence>MGNVIVVPAGLPRTGADPDAVDAFFSTRGDLVGIGSLLTPAAWALATLFGAGAVRALWRSERARTEAWSLLGFAGITLQNAAFAGVIAIRLALASTAADGTEASAGLWALHDALFTLNGTFLALALVGLSIGGRHAGIIRPWHHVLGLASATLLFTSATLTPLVIDHNGPLGLLGLAGWLLWVVWVVAYGIVLVRLERDRDARSREAARQAHGDAR</sequence>
<dbReference type="AlphaFoldDB" id="A0A918Q1J7"/>
<evidence type="ECO:0000313" key="3">
    <source>
        <dbReference type="Proteomes" id="UP000622166"/>
    </source>
</evidence>
<keyword evidence="1" id="KW-0812">Transmembrane</keyword>
<feature type="transmembrane region" description="Helical" evidence="1">
    <location>
        <begin position="40"/>
        <end position="58"/>
    </location>
</feature>
<dbReference type="Proteomes" id="UP000622166">
    <property type="component" value="Unassembled WGS sequence"/>
</dbReference>
<feature type="transmembrane region" description="Helical" evidence="1">
    <location>
        <begin position="145"/>
        <end position="165"/>
    </location>
</feature>
<feature type="transmembrane region" description="Helical" evidence="1">
    <location>
        <begin position="171"/>
        <end position="196"/>
    </location>
</feature>
<evidence type="ECO:0008006" key="4">
    <source>
        <dbReference type="Google" id="ProtNLM"/>
    </source>
</evidence>
<evidence type="ECO:0000256" key="1">
    <source>
        <dbReference type="SAM" id="Phobius"/>
    </source>
</evidence>
<organism evidence="2 3">
    <name type="scientific">Streptomyces poonensis</name>
    <dbReference type="NCBI Taxonomy" id="68255"/>
    <lineage>
        <taxon>Bacteria</taxon>
        <taxon>Bacillati</taxon>
        <taxon>Actinomycetota</taxon>
        <taxon>Actinomycetes</taxon>
        <taxon>Kitasatosporales</taxon>
        <taxon>Streptomycetaceae</taxon>
        <taxon>Streptomyces</taxon>
    </lineage>
</organism>
<proteinExistence type="predicted"/>
<keyword evidence="1" id="KW-1133">Transmembrane helix</keyword>
<name>A0A918Q1J7_9ACTN</name>
<comment type="caution">
    <text evidence="2">The sequence shown here is derived from an EMBL/GenBank/DDBJ whole genome shotgun (WGS) entry which is preliminary data.</text>
</comment>
<keyword evidence="3" id="KW-1185">Reference proteome</keyword>
<keyword evidence="1" id="KW-0472">Membrane</keyword>
<reference evidence="2" key="1">
    <citation type="journal article" date="2014" name="Int. J. Syst. Evol. Microbiol.">
        <title>Complete genome sequence of Corynebacterium casei LMG S-19264T (=DSM 44701T), isolated from a smear-ripened cheese.</title>
        <authorList>
            <consortium name="US DOE Joint Genome Institute (JGI-PGF)"/>
            <person name="Walter F."/>
            <person name="Albersmeier A."/>
            <person name="Kalinowski J."/>
            <person name="Ruckert C."/>
        </authorList>
    </citation>
    <scope>NUCLEOTIDE SEQUENCE</scope>
    <source>
        <strain evidence="2">JCM 4815</strain>
    </source>
</reference>
<feature type="transmembrane region" description="Helical" evidence="1">
    <location>
        <begin position="70"/>
        <end position="93"/>
    </location>
</feature>
<reference evidence="2" key="2">
    <citation type="submission" date="2020-09" db="EMBL/GenBank/DDBJ databases">
        <authorList>
            <person name="Sun Q."/>
            <person name="Ohkuma M."/>
        </authorList>
    </citation>
    <scope>NUCLEOTIDE SEQUENCE</scope>
    <source>
        <strain evidence="2">JCM 4815</strain>
    </source>
</reference>
<protein>
    <recommendedName>
        <fullName evidence="4">DUF4386 domain-containing protein</fullName>
    </recommendedName>
</protein>
<evidence type="ECO:0000313" key="2">
    <source>
        <dbReference type="EMBL" id="GGZ30407.1"/>
    </source>
</evidence>
<accession>A0A918Q1J7</accession>
<gene>
    <name evidence="2" type="ORF">GCM10010365_58670</name>
</gene>